<dbReference type="Proteomes" id="UP000182429">
    <property type="component" value="Unassembled WGS sequence"/>
</dbReference>
<evidence type="ECO:0000256" key="9">
    <source>
        <dbReference type="RuleBase" id="RU004135"/>
    </source>
</evidence>
<comment type="PTM">
    <text evidence="8">Carboxylation is probably crucial for Mg(2+) binding and, consequently, for the gamma-phosphate positioning of ATP.</text>
</comment>
<organism evidence="13 14">
    <name type="scientific">Kandleria vitulina</name>
    <dbReference type="NCBI Taxonomy" id="1630"/>
    <lineage>
        <taxon>Bacteria</taxon>
        <taxon>Bacillati</taxon>
        <taxon>Bacillota</taxon>
        <taxon>Erysipelotrichia</taxon>
        <taxon>Erysipelotrichales</taxon>
        <taxon>Coprobacillaceae</taxon>
        <taxon>Kandleria</taxon>
    </lineage>
</organism>
<dbReference type="InterPro" id="IPR013221">
    <property type="entry name" value="Mur_ligase_cen"/>
</dbReference>
<dbReference type="HAMAP" id="MF_00208">
    <property type="entry name" value="MurE"/>
    <property type="match status" value="1"/>
</dbReference>
<protein>
    <recommendedName>
        <fullName evidence="8">UDP-N-acetylmuramyl-tripeptide synthetase</fullName>
        <ecNumber evidence="8">6.3.2.-</ecNumber>
    </recommendedName>
    <alternativeName>
        <fullName evidence="8">UDP-MurNAc-tripeptide synthetase</fullName>
    </alternativeName>
</protein>
<dbReference type="GO" id="GO:0071555">
    <property type="term" value="P:cell wall organization"/>
    <property type="evidence" value="ECO:0007669"/>
    <property type="project" value="UniProtKB-KW"/>
</dbReference>
<sequence>MKKINELFDVEEDFKVLSLHSDSRYVGKDSVFFCIEGLTTDGHRYADDAVFQGAKAIVHSAPLKKKYPGVLYIEVKDVLDELNRVVNIFYDYPSYKMTIIGVTGTSGKTVVALTIRDVLSQYLKMGYIGTNDAQYGSSVIQSSYTTPESIFMHRTLNEMVKSSVKGATIEVSSHGLALKRVDSINFDIAVFTNVHDEHLDFHGTLENVMKAKTKLFELLDEKGYCILNADEVRFNHYLEKNGHVKAHKIYYGIEHRADIMAKKIKVFLDHTEFDLFIRDEVFHVSVPVLGVFNVSNTLAVLATLMALEMTTEQIVDGLKYIGNVDGRMELIKTGHNFNIIVDYCQYISAYSEVFKFAKSVTKKPGRIIAVFGISFKRDIEKKRKLAKLVNLYCDQVILTQEDSSEDEVLDLCDDMLDMIECTSLIITDRRIAIRQAIELAGNQDLILILGKGHEQFMKTSVGNIPYPGDKYIAKKAIEEIYKGDDYEL</sequence>
<keyword evidence="7 8" id="KW-0961">Cell wall biogenesis/degradation</keyword>
<keyword evidence="5 8" id="KW-0573">Peptidoglycan synthesis</keyword>
<evidence type="ECO:0000256" key="8">
    <source>
        <dbReference type="HAMAP-Rule" id="MF_00208"/>
    </source>
</evidence>
<comment type="similarity">
    <text evidence="2 8">Belongs to the MurCDEF family. MurE subfamily.</text>
</comment>
<dbReference type="RefSeq" id="WP_029070320.1">
    <property type="nucleotide sequence ID" value="NZ_FNNF01000001.1"/>
</dbReference>
<dbReference type="STRING" id="1630.SAMN05216514_10953"/>
<feature type="domain" description="Mur ligase central" evidence="12">
    <location>
        <begin position="102"/>
        <end position="303"/>
    </location>
</feature>
<feature type="domain" description="Mur ligase C-terminal" evidence="11">
    <location>
        <begin position="326"/>
        <end position="452"/>
    </location>
</feature>
<dbReference type="Gene3D" id="3.90.190.20">
    <property type="entry name" value="Mur ligase, C-terminal domain"/>
    <property type="match status" value="1"/>
</dbReference>
<dbReference type="Pfam" id="PF01225">
    <property type="entry name" value="Mur_ligase"/>
    <property type="match status" value="1"/>
</dbReference>
<dbReference type="GO" id="GO:0009252">
    <property type="term" value="P:peptidoglycan biosynthetic process"/>
    <property type="evidence" value="ECO:0007669"/>
    <property type="project" value="UniProtKB-UniRule"/>
</dbReference>
<comment type="function">
    <text evidence="8">Catalyzes the addition of an amino acid to the nucleotide precursor UDP-N-acetylmuramoyl-L-alanyl-D-glutamate (UMAG) in the biosynthesis of bacterial cell-wall peptidoglycan.</text>
</comment>
<dbReference type="UniPathway" id="UPA00219"/>
<keyword evidence="8" id="KW-0547">Nucleotide-binding</keyword>
<comment type="caution">
    <text evidence="8">Lacks conserved residue(s) required for the propagation of feature annotation.</text>
</comment>
<name>A0A1H2PYY6_9FIRM</name>
<reference evidence="13 14" key="1">
    <citation type="submission" date="2016-10" db="EMBL/GenBank/DDBJ databases">
        <authorList>
            <person name="de Groot N.N."/>
        </authorList>
    </citation>
    <scope>NUCLEOTIDE SEQUENCE [LARGE SCALE GENOMIC DNA]</scope>
    <source>
        <strain evidence="13 14">S3b</strain>
    </source>
</reference>
<dbReference type="Gene3D" id="3.40.1190.10">
    <property type="entry name" value="Mur-like, catalytic domain"/>
    <property type="match status" value="1"/>
</dbReference>
<evidence type="ECO:0000256" key="1">
    <source>
        <dbReference type="ARBA" id="ARBA00004752"/>
    </source>
</evidence>
<feature type="domain" description="Mur ligase N-terminal catalytic" evidence="10">
    <location>
        <begin position="20"/>
        <end position="79"/>
    </location>
</feature>
<evidence type="ECO:0000313" key="14">
    <source>
        <dbReference type="Proteomes" id="UP000182429"/>
    </source>
</evidence>
<keyword evidence="8" id="KW-0067">ATP-binding</keyword>
<dbReference type="GO" id="GO:0005524">
    <property type="term" value="F:ATP binding"/>
    <property type="evidence" value="ECO:0007669"/>
    <property type="project" value="UniProtKB-UniRule"/>
</dbReference>
<keyword evidence="3 8" id="KW-0132">Cell division</keyword>
<feature type="modified residue" description="N6-carboxylysine" evidence="8">
    <location>
        <position position="212"/>
    </location>
</feature>
<dbReference type="Pfam" id="PF08245">
    <property type="entry name" value="Mur_ligase_M"/>
    <property type="match status" value="1"/>
</dbReference>
<dbReference type="NCBIfam" id="NF001126">
    <property type="entry name" value="PRK00139.1-4"/>
    <property type="match status" value="1"/>
</dbReference>
<comment type="cofactor">
    <cofactor evidence="8">
        <name>Mg(2+)</name>
        <dbReference type="ChEBI" id="CHEBI:18420"/>
    </cofactor>
</comment>
<dbReference type="GO" id="GO:0000287">
    <property type="term" value="F:magnesium ion binding"/>
    <property type="evidence" value="ECO:0007669"/>
    <property type="project" value="UniProtKB-UniRule"/>
</dbReference>
<feature type="binding site" evidence="8">
    <location>
        <position position="180"/>
    </location>
    <ligand>
        <name>UDP-N-acetyl-alpha-D-muramoyl-L-alanyl-D-glutamate</name>
        <dbReference type="ChEBI" id="CHEBI:83900"/>
    </ligand>
</feature>
<feature type="binding site" evidence="8">
    <location>
        <position position="172"/>
    </location>
    <ligand>
        <name>UDP-N-acetyl-alpha-D-muramoyl-L-alanyl-D-glutamate</name>
        <dbReference type="ChEBI" id="CHEBI:83900"/>
    </ligand>
</feature>
<keyword evidence="8 13" id="KW-0436">Ligase</keyword>
<accession>A0A1H2PYY6</accession>
<dbReference type="GO" id="GO:0051301">
    <property type="term" value="P:cell division"/>
    <property type="evidence" value="ECO:0007669"/>
    <property type="project" value="UniProtKB-KW"/>
</dbReference>
<evidence type="ECO:0000256" key="4">
    <source>
        <dbReference type="ARBA" id="ARBA00022960"/>
    </source>
</evidence>
<comment type="subcellular location">
    <subcellularLocation>
        <location evidence="8 9">Cytoplasm</location>
    </subcellularLocation>
</comment>
<dbReference type="InterPro" id="IPR004101">
    <property type="entry name" value="Mur_ligase_C"/>
</dbReference>
<dbReference type="GO" id="GO:0008360">
    <property type="term" value="P:regulation of cell shape"/>
    <property type="evidence" value="ECO:0007669"/>
    <property type="project" value="UniProtKB-KW"/>
</dbReference>
<dbReference type="InterPro" id="IPR036565">
    <property type="entry name" value="Mur-like_cat_sf"/>
</dbReference>
<dbReference type="InterPro" id="IPR005761">
    <property type="entry name" value="UDP-N-AcMur-Glu-dNH2Pim_ligase"/>
</dbReference>
<comment type="pathway">
    <text evidence="1 8 9">Cell wall biogenesis; peptidoglycan biosynthesis.</text>
</comment>
<dbReference type="PANTHER" id="PTHR23135:SF4">
    <property type="entry name" value="UDP-N-ACETYLMURAMOYL-L-ALANYL-D-GLUTAMATE--2,6-DIAMINOPIMELATE LIGASE MURE HOMOLOG, CHLOROPLASTIC"/>
    <property type="match status" value="1"/>
</dbReference>
<feature type="binding site" evidence="8">
    <location>
        <position position="23"/>
    </location>
    <ligand>
        <name>UDP-N-acetyl-alpha-D-muramoyl-L-alanyl-D-glutamate</name>
        <dbReference type="ChEBI" id="CHEBI:83900"/>
    </ligand>
</feature>
<gene>
    <name evidence="8" type="primary">murE</name>
    <name evidence="13" type="ORF">SAMN04487759_10198</name>
</gene>
<dbReference type="GO" id="GO:0005737">
    <property type="term" value="C:cytoplasm"/>
    <property type="evidence" value="ECO:0007669"/>
    <property type="project" value="UniProtKB-SubCell"/>
</dbReference>
<dbReference type="SUPFAM" id="SSF53244">
    <property type="entry name" value="MurD-like peptide ligases, peptide-binding domain"/>
    <property type="match status" value="1"/>
</dbReference>
<dbReference type="EMBL" id="FNNF01000001">
    <property type="protein sequence ID" value="SDV99459.1"/>
    <property type="molecule type" value="Genomic_DNA"/>
</dbReference>
<dbReference type="PANTHER" id="PTHR23135">
    <property type="entry name" value="MUR LIGASE FAMILY MEMBER"/>
    <property type="match status" value="1"/>
</dbReference>
<evidence type="ECO:0000259" key="12">
    <source>
        <dbReference type="Pfam" id="PF08245"/>
    </source>
</evidence>
<evidence type="ECO:0000256" key="7">
    <source>
        <dbReference type="ARBA" id="ARBA00023316"/>
    </source>
</evidence>
<proteinExistence type="inferred from homology"/>
<dbReference type="OrthoDB" id="9800958at2"/>
<dbReference type="AlphaFoldDB" id="A0A1H2PYY6"/>
<keyword evidence="8" id="KW-0963">Cytoplasm</keyword>
<feature type="binding site" evidence="8">
    <location>
        <begin position="145"/>
        <end position="146"/>
    </location>
    <ligand>
        <name>UDP-N-acetyl-alpha-D-muramoyl-L-alanyl-D-glutamate</name>
        <dbReference type="ChEBI" id="CHEBI:83900"/>
    </ligand>
</feature>
<dbReference type="eggNOG" id="COG0769">
    <property type="taxonomic scope" value="Bacteria"/>
</dbReference>
<dbReference type="GO" id="GO:0016881">
    <property type="term" value="F:acid-amino acid ligase activity"/>
    <property type="evidence" value="ECO:0007669"/>
    <property type="project" value="UniProtKB-UniRule"/>
</dbReference>
<evidence type="ECO:0000256" key="5">
    <source>
        <dbReference type="ARBA" id="ARBA00022984"/>
    </source>
</evidence>
<dbReference type="InterPro" id="IPR000713">
    <property type="entry name" value="Mur_ligase_N"/>
</dbReference>
<keyword evidence="6 8" id="KW-0131">Cell cycle</keyword>
<evidence type="ECO:0000256" key="6">
    <source>
        <dbReference type="ARBA" id="ARBA00023306"/>
    </source>
</evidence>
<dbReference type="InterPro" id="IPR036615">
    <property type="entry name" value="Mur_ligase_C_dom_sf"/>
</dbReference>
<dbReference type="Gene3D" id="3.40.1390.10">
    <property type="entry name" value="MurE/MurF, N-terminal domain"/>
    <property type="match status" value="1"/>
</dbReference>
<keyword evidence="4 8" id="KW-0133">Cell shape</keyword>
<dbReference type="NCBIfam" id="TIGR01085">
    <property type="entry name" value="murE"/>
    <property type="match status" value="1"/>
</dbReference>
<dbReference type="InterPro" id="IPR035911">
    <property type="entry name" value="MurE/MurF_N"/>
</dbReference>
<evidence type="ECO:0000256" key="3">
    <source>
        <dbReference type="ARBA" id="ARBA00022618"/>
    </source>
</evidence>
<dbReference type="EC" id="6.3.2.-" evidence="8"/>
<keyword evidence="8" id="KW-0460">Magnesium</keyword>
<dbReference type="SUPFAM" id="SSF63418">
    <property type="entry name" value="MurE/MurF N-terminal domain"/>
    <property type="match status" value="1"/>
</dbReference>
<dbReference type="SUPFAM" id="SSF53623">
    <property type="entry name" value="MurD-like peptide ligases, catalytic domain"/>
    <property type="match status" value="1"/>
</dbReference>
<evidence type="ECO:0000259" key="11">
    <source>
        <dbReference type="Pfam" id="PF02875"/>
    </source>
</evidence>
<evidence type="ECO:0000313" key="13">
    <source>
        <dbReference type="EMBL" id="SDV99459.1"/>
    </source>
</evidence>
<dbReference type="Pfam" id="PF02875">
    <property type="entry name" value="Mur_ligase_C"/>
    <property type="match status" value="1"/>
</dbReference>
<evidence type="ECO:0000256" key="2">
    <source>
        <dbReference type="ARBA" id="ARBA00005898"/>
    </source>
</evidence>
<evidence type="ECO:0000259" key="10">
    <source>
        <dbReference type="Pfam" id="PF01225"/>
    </source>
</evidence>